<dbReference type="SMART" id="SM00382">
    <property type="entry name" value="AAA"/>
    <property type="match status" value="1"/>
</dbReference>
<dbReference type="SUPFAM" id="SSF52540">
    <property type="entry name" value="P-loop containing nucleoside triphosphate hydrolases"/>
    <property type="match status" value="1"/>
</dbReference>
<protein>
    <recommendedName>
        <fullName evidence="1">AAA+ ATPase domain-containing protein</fullName>
    </recommendedName>
</protein>
<evidence type="ECO:0000259" key="1">
    <source>
        <dbReference type="SMART" id="SM00382"/>
    </source>
</evidence>
<gene>
    <name evidence="2" type="ORF">Ssi02_35380</name>
</gene>
<dbReference type="SUPFAM" id="SSF48452">
    <property type="entry name" value="TPR-like"/>
    <property type="match status" value="1"/>
</dbReference>
<dbReference type="PANTHER" id="PTHR47691">
    <property type="entry name" value="REGULATOR-RELATED"/>
    <property type="match status" value="1"/>
</dbReference>
<organism evidence="2 3">
    <name type="scientific">Sinosporangium siamense</name>
    <dbReference type="NCBI Taxonomy" id="1367973"/>
    <lineage>
        <taxon>Bacteria</taxon>
        <taxon>Bacillati</taxon>
        <taxon>Actinomycetota</taxon>
        <taxon>Actinomycetes</taxon>
        <taxon>Streptosporangiales</taxon>
        <taxon>Streptosporangiaceae</taxon>
        <taxon>Sinosporangium</taxon>
    </lineage>
</organism>
<dbReference type="PANTHER" id="PTHR47691:SF3">
    <property type="entry name" value="HTH-TYPE TRANSCRIPTIONAL REGULATOR RV0890C-RELATED"/>
    <property type="match status" value="1"/>
</dbReference>
<sequence>MNNSVVSYKPFHAKGGKTVTETPLWRPGSVPAETSSFIGRSRECGEVAALLQRSRVVTLTGLAGVGKTRIALRVARDARDSFPDGVWVVELAPEQHGDLVAHDVAAVLGLREQSMRPQIEVLAEFLQDRRMLLVLDTCEHLLDACAHLVDRLTAEAEHLMVLATSRQPLGAAGERVVVVEPLPVPEPGDTDPVGNDAVRLFAERARALVPGVALDLNVVSRLCRRLEGIPLAIELAARRVRALAVEQIADRLDDRFALLAGGSRTPLGRHQTLRAAVGWSHELCTPDERLLWARLTVFAGSFDAESAATVCGDEWVDEVHGLLARLADKSLLVEGDGRFRMLGTVRDYGREWLRRLGEEDMMFRRHSEHYLSLVRRADAEWYGPDQLTWAAWARAELPNLRIALTSSIDEPAGLELAGLLWFVWACLGEFREGRYFLDQAIKFNQEPGIARARALWVRGWIAFSQGDYGMKAQSEEALAIALDYDDCVQAGFAAQTVAVFSICSGELDSVPGMLTRSAEYFDRAGRPSVGLAVTEAVWAMLFNLQGRFDEATEVLQRQWTRCVERGELWARAYGDQMRSQAELGRGEIDAAEVYARAALDVKWRLGDAKGSAMAMDQLAAVAAAGEEAELAACLLGAAERMWNTFGLPAFSSPEFAGPRDVTESLARAVVGDEAFDEAFRHGRTVPPDRAVECIREGKSLREAGSG</sequence>
<dbReference type="Gene3D" id="3.40.50.300">
    <property type="entry name" value="P-loop containing nucleotide triphosphate hydrolases"/>
    <property type="match status" value="1"/>
</dbReference>
<evidence type="ECO:0000313" key="3">
    <source>
        <dbReference type="Proteomes" id="UP000606172"/>
    </source>
</evidence>
<dbReference type="Pfam" id="PF25872">
    <property type="entry name" value="HTH_77"/>
    <property type="match status" value="1"/>
</dbReference>
<dbReference type="Pfam" id="PF13191">
    <property type="entry name" value="AAA_16"/>
    <property type="match status" value="1"/>
</dbReference>
<dbReference type="PRINTS" id="PR00364">
    <property type="entry name" value="DISEASERSIST"/>
</dbReference>
<comment type="caution">
    <text evidence="2">The sequence shown here is derived from an EMBL/GenBank/DDBJ whole genome shotgun (WGS) entry which is preliminary data.</text>
</comment>
<dbReference type="AlphaFoldDB" id="A0A919RGH8"/>
<evidence type="ECO:0000313" key="2">
    <source>
        <dbReference type="EMBL" id="GII93307.1"/>
    </source>
</evidence>
<reference evidence="2" key="1">
    <citation type="submission" date="2021-01" db="EMBL/GenBank/DDBJ databases">
        <title>Whole genome shotgun sequence of Sinosporangium siamense NBRC 109515.</title>
        <authorList>
            <person name="Komaki H."/>
            <person name="Tamura T."/>
        </authorList>
    </citation>
    <scope>NUCLEOTIDE SEQUENCE</scope>
    <source>
        <strain evidence="2">NBRC 109515</strain>
    </source>
</reference>
<dbReference type="Proteomes" id="UP000606172">
    <property type="component" value="Unassembled WGS sequence"/>
</dbReference>
<dbReference type="Gene3D" id="1.25.40.10">
    <property type="entry name" value="Tetratricopeptide repeat domain"/>
    <property type="match status" value="1"/>
</dbReference>
<dbReference type="EMBL" id="BOOW01000022">
    <property type="protein sequence ID" value="GII93307.1"/>
    <property type="molecule type" value="Genomic_DNA"/>
</dbReference>
<keyword evidence="3" id="KW-1185">Reference proteome</keyword>
<dbReference type="InterPro" id="IPR027417">
    <property type="entry name" value="P-loop_NTPase"/>
</dbReference>
<dbReference type="InterPro" id="IPR003593">
    <property type="entry name" value="AAA+_ATPase"/>
</dbReference>
<proteinExistence type="predicted"/>
<dbReference type="InterPro" id="IPR011990">
    <property type="entry name" value="TPR-like_helical_dom_sf"/>
</dbReference>
<accession>A0A919RGH8</accession>
<feature type="domain" description="AAA+ ATPase" evidence="1">
    <location>
        <begin position="53"/>
        <end position="182"/>
    </location>
</feature>
<name>A0A919RGH8_9ACTN</name>
<dbReference type="InterPro" id="IPR058852">
    <property type="entry name" value="HTH_77"/>
</dbReference>
<dbReference type="InterPro" id="IPR041664">
    <property type="entry name" value="AAA_16"/>
</dbReference>